<organism evidence="6 7">
    <name type="scientific">Brassica napus</name>
    <name type="common">Rape</name>
    <dbReference type="NCBI Taxonomy" id="3708"/>
    <lineage>
        <taxon>Eukaryota</taxon>
        <taxon>Viridiplantae</taxon>
        <taxon>Streptophyta</taxon>
        <taxon>Embryophyta</taxon>
        <taxon>Tracheophyta</taxon>
        <taxon>Spermatophyta</taxon>
        <taxon>Magnoliopsida</taxon>
        <taxon>eudicotyledons</taxon>
        <taxon>Gunneridae</taxon>
        <taxon>Pentapetalae</taxon>
        <taxon>rosids</taxon>
        <taxon>malvids</taxon>
        <taxon>Brassicales</taxon>
        <taxon>Brassicaceae</taxon>
        <taxon>Brassiceae</taxon>
        <taxon>Brassica</taxon>
    </lineage>
</organism>
<sequence>MGCKSKAVESLPPSTTAPATAVAVTSLAHAFRFHPTGEEFMNYLLKRKVLGKTVSLNAIGVVDIYKHESWNFLFSLSIL</sequence>
<keyword evidence="4" id="KW-0539">Nucleus</keyword>
<dbReference type="Proteomes" id="UP000824890">
    <property type="component" value="Unassembled WGS sequence"/>
</dbReference>
<evidence type="ECO:0000313" key="6">
    <source>
        <dbReference type="EMBL" id="KAH0851317.1"/>
    </source>
</evidence>
<evidence type="ECO:0000256" key="3">
    <source>
        <dbReference type="ARBA" id="ARBA00023163"/>
    </source>
</evidence>
<dbReference type="Pfam" id="PF02365">
    <property type="entry name" value="NAM"/>
    <property type="match status" value="1"/>
</dbReference>
<keyword evidence="3" id="KW-0804">Transcription</keyword>
<dbReference type="EMBL" id="JAGKQM010001796">
    <property type="protein sequence ID" value="KAH0851317.1"/>
    <property type="molecule type" value="Genomic_DNA"/>
</dbReference>
<protein>
    <recommendedName>
        <fullName evidence="5">NAC domain-containing protein</fullName>
    </recommendedName>
</protein>
<dbReference type="PROSITE" id="PS51005">
    <property type="entry name" value="NAC"/>
    <property type="match status" value="1"/>
</dbReference>
<dbReference type="InterPro" id="IPR003441">
    <property type="entry name" value="NAC-dom"/>
</dbReference>
<dbReference type="InterPro" id="IPR036093">
    <property type="entry name" value="NAC_dom_sf"/>
</dbReference>
<proteinExistence type="predicted"/>
<feature type="domain" description="NAC" evidence="5">
    <location>
        <begin position="27"/>
        <end position="79"/>
    </location>
</feature>
<reference evidence="6 7" key="1">
    <citation type="submission" date="2021-05" db="EMBL/GenBank/DDBJ databases">
        <title>Genome Assembly of Synthetic Allotetraploid Brassica napus Reveals Homoeologous Exchanges between Subgenomes.</title>
        <authorList>
            <person name="Davis J.T."/>
        </authorList>
    </citation>
    <scope>NUCLEOTIDE SEQUENCE [LARGE SCALE GENOMIC DNA]</scope>
    <source>
        <strain evidence="7">cv. Da-Ae</strain>
        <tissue evidence="6">Seedling</tissue>
    </source>
</reference>
<evidence type="ECO:0000256" key="4">
    <source>
        <dbReference type="ARBA" id="ARBA00023242"/>
    </source>
</evidence>
<dbReference type="SUPFAM" id="SSF101941">
    <property type="entry name" value="NAC domain"/>
    <property type="match status" value="1"/>
</dbReference>
<keyword evidence="2" id="KW-0238">DNA-binding</keyword>
<evidence type="ECO:0000259" key="5">
    <source>
        <dbReference type="PROSITE" id="PS51005"/>
    </source>
</evidence>
<comment type="caution">
    <text evidence="6">The sequence shown here is derived from an EMBL/GenBank/DDBJ whole genome shotgun (WGS) entry which is preliminary data.</text>
</comment>
<evidence type="ECO:0000256" key="2">
    <source>
        <dbReference type="ARBA" id="ARBA00023125"/>
    </source>
</evidence>
<accession>A0ABQ7X5W0</accession>
<evidence type="ECO:0000313" key="7">
    <source>
        <dbReference type="Proteomes" id="UP000824890"/>
    </source>
</evidence>
<keyword evidence="7" id="KW-1185">Reference proteome</keyword>
<gene>
    <name evidence="6" type="ORF">HID58_094835</name>
</gene>
<keyword evidence="1" id="KW-0805">Transcription regulation</keyword>
<name>A0ABQ7X5W0_BRANA</name>
<evidence type="ECO:0000256" key="1">
    <source>
        <dbReference type="ARBA" id="ARBA00023015"/>
    </source>
</evidence>